<dbReference type="Proteomes" id="UP001605036">
    <property type="component" value="Unassembled WGS sequence"/>
</dbReference>
<protein>
    <submittedName>
        <fullName evidence="1">Uncharacterized protein</fullName>
    </submittedName>
</protein>
<gene>
    <name evidence="1" type="ORF">R1flu_012423</name>
</gene>
<evidence type="ECO:0000313" key="2">
    <source>
        <dbReference type="Proteomes" id="UP001605036"/>
    </source>
</evidence>
<evidence type="ECO:0000313" key="1">
    <source>
        <dbReference type="EMBL" id="KAL2644836.1"/>
    </source>
</evidence>
<dbReference type="AlphaFoldDB" id="A0ABD1ZAW5"/>
<reference evidence="1 2" key="1">
    <citation type="submission" date="2024-09" db="EMBL/GenBank/DDBJ databases">
        <title>Chromosome-scale assembly of Riccia fluitans.</title>
        <authorList>
            <person name="Paukszto L."/>
            <person name="Sawicki J."/>
            <person name="Karawczyk K."/>
            <person name="Piernik-Szablinska J."/>
            <person name="Szczecinska M."/>
            <person name="Mazdziarz M."/>
        </authorList>
    </citation>
    <scope>NUCLEOTIDE SEQUENCE [LARGE SCALE GENOMIC DNA]</scope>
    <source>
        <strain evidence="1">Rf_01</strain>
        <tissue evidence="1">Aerial parts of the thallus</tissue>
    </source>
</reference>
<accession>A0ABD1ZAW5</accession>
<dbReference type="EMBL" id="JBHFFA010000002">
    <property type="protein sequence ID" value="KAL2644836.1"/>
    <property type="molecule type" value="Genomic_DNA"/>
</dbReference>
<keyword evidence="2" id="KW-1185">Reference proteome</keyword>
<proteinExistence type="predicted"/>
<comment type="caution">
    <text evidence="1">The sequence shown here is derived from an EMBL/GenBank/DDBJ whole genome shotgun (WGS) entry which is preliminary data.</text>
</comment>
<name>A0ABD1ZAW5_9MARC</name>
<sequence length="211" mass="22876">MTAPGYGGVPKLGEIAKDAMYCLQLRDLLVNPVAGCAIVVEVGVVPAATVEVAASSNRAGAELSGDKGDTTDILLIQNHNQASRKRLSVVEVYFFGFLSAARFAALSWIENRQRHVQNIIKLYFTIGELEDDLPFAFYRIPRISAGACWFDWQRPHQATSSELFDNEDSDPGRAAPMSASTHNLVHVVSLAAYDAGSKVSGEESSSGQWNN</sequence>
<organism evidence="1 2">
    <name type="scientific">Riccia fluitans</name>
    <dbReference type="NCBI Taxonomy" id="41844"/>
    <lineage>
        <taxon>Eukaryota</taxon>
        <taxon>Viridiplantae</taxon>
        <taxon>Streptophyta</taxon>
        <taxon>Embryophyta</taxon>
        <taxon>Marchantiophyta</taxon>
        <taxon>Marchantiopsida</taxon>
        <taxon>Marchantiidae</taxon>
        <taxon>Marchantiales</taxon>
        <taxon>Ricciaceae</taxon>
        <taxon>Riccia</taxon>
    </lineage>
</organism>